<dbReference type="AlphaFoldDB" id="A0AAD9JCW6"/>
<proteinExistence type="predicted"/>
<dbReference type="GO" id="GO:0061343">
    <property type="term" value="P:cell adhesion involved in heart morphogenesis"/>
    <property type="evidence" value="ECO:0007669"/>
    <property type="project" value="TreeGrafter"/>
</dbReference>
<protein>
    <submittedName>
        <fullName evidence="1">Uncharacterized protein</fullName>
    </submittedName>
</protein>
<feature type="non-terminal residue" evidence="1">
    <location>
        <position position="1"/>
    </location>
</feature>
<organism evidence="1 2">
    <name type="scientific">Paralvinella palmiformis</name>
    <dbReference type="NCBI Taxonomy" id="53620"/>
    <lineage>
        <taxon>Eukaryota</taxon>
        <taxon>Metazoa</taxon>
        <taxon>Spiralia</taxon>
        <taxon>Lophotrochozoa</taxon>
        <taxon>Annelida</taxon>
        <taxon>Polychaeta</taxon>
        <taxon>Sedentaria</taxon>
        <taxon>Canalipalpata</taxon>
        <taxon>Terebellida</taxon>
        <taxon>Terebelliformia</taxon>
        <taxon>Alvinellidae</taxon>
        <taxon>Paralvinella</taxon>
    </lineage>
</organism>
<dbReference type="EMBL" id="JAODUP010000390">
    <property type="protein sequence ID" value="KAK2150768.1"/>
    <property type="molecule type" value="Genomic_DNA"/>
</dbReference>
<dbReference type="GO" id="GO:0031012">
    <property type="term" value="C:extracellular matrix"/>
    <property type="evidence" value="ECO:0007669"/>
    <property type="project" value="TreeGrafter"/>
</dbReference>
<keyword evidence="2" id="KW-1185">Reference proteome</keyword>
<evidence type="ECO:0000313" key="2">
    <source>
        <dbReference type="Proteomes" id="UP001208570"/>
    </source>
</evidence>
<name>A0AAD9JCW6_9ANNE</name>
<comment type="caution">
    <text evidence="1">The sequence shown here is derived from an EMBL/GenBank/DDBJ whole genome shotgun (WGS) entry which is preliminary data.</text>
</comment>
<dbReference type="GO" id="GO:0007508">
    <property type="term" value="P:larval heart development"/>
    <property type="evidence" value="ECO:0007669"/>
    <property type="project" value="TreeGrafter"/>
</dbReference>
<gene>
    <name evidence="1" type="ORF">LSH36_390g02059</name>
</gene>
<sequence>VYLYKYVAQPTRYIHGHNPHLFDFILTSSEGSVSNLKYRSGIGLNDHLVLSCTLTVEINRLKKGTPRFNYNKGDYAAINDNLMDIDWISKFIGITTEEMWIYFSNAQGSQMEKCIPKSVPKKNNQCKIWMAEVTAKRQMKKIS</sequence>
<dbReference type="Proteomes" id="UP001208570">
    <property type="component" value="Unassembled WGS sequence"/>
</dbReference>
<reference evidence="1" key="1">
    <citation type="journal article" date="2023" name="Mol. Biol. Evol.">
        <title>Third-Generation Sequencing Reveals the Adaptive Role of the Epigenome in Three Deep-Sea Polychaetes.</title>
        <authorList>
            <person name="Perez M."/>
            <person name="Aroh O."/>
            <person name="Sun Y."/>
            <person name="Lan Y."/>
            <person name="Juniper S.K."/>
            <person name="Young C.R."/>
            <person name="Angers B."/>
            <person name="Qian P.Y."/>
        </authorList>
    </citation>
    <scope>NUCLEOTIDE SEQUENCE</scope>
    <source>
        <strain evidence="1">P08H-3</strain>
    </source>
</reference>
<accession>A0AAD9JCW6</accession>
<dbReference type="PANTHER" id="PTHR33395:SF22">
    <property type="entry name" value="REVERSE TRANSCRIPTASE DOMAIN-CONTAINING PROTEIN"/>
    <property type="match status" value="1"/>
</dbReference>
<dbReference type="PANTHER" id="PTHR33395">
    <property type="entry name" value="TRANSCRIPTASE, PUTATIVE-RELATED-RELATED"/>
    <property type="match status" value="1"/>
</dbReference>
<evidence type="ECO:0000313" key="1">
    <source>
        <dbReference type="EMBL" id="KAK2150768.1"/>
    </source>
</evidence>